<dbReference type="RefSeq" id="WP_177062306.1">
    <property type="nucleotide sequence ID" value="NZ_JACAPB010000012.1"/>
</dbReference>
<protein>
    <submittedName>
        <fullName evidence="2">Uncharacterized protein</fullName>
    </submittedName>
</protein>
<feature type="region of interest" description="Disordered" evidence="1">
    <location>
        <begin position="1"/>
        <end position="24"/>
    </location>
</feature>
<dbReference type="Proteomes" id="UP000520592">
    <property type="component" value="Unassembled WGS sequence"/>
</dbReference>
<evidence type="ECO:0000256" key="1">
    <source>
        <dbReference type="SAM" id="MobiDB-lite"/>
    </source>
</evidence>
<dbReference type="AlphaFoldDB" id="A0A7Y8CMF7"/>
<reference evidence="2 3" key="1">
    <citation type="submission" date="2020-04" db="EMBL/GenBank/DDBJ databases">
        <title>Molecular characterization of pseudomonads from Agaricus bisporus reveal novel blotch 2 pathogens in Western Europe.</title>
        <authorList>
            <person name="Taparia T."/>
            <person name="Krijger M."/>
            <person name="Haynes E."/>
            <person name="Elpinstone J.G."/>
            <person name="Noble R."/>
            <person name="Van Der Wolf J."/>
        </authorList>
    </citation>
    <scope>NUCLEOTIDE SEQUENCE [LARGE SCALE GENOMIC DNA]</scope>
    <source>
        <strain evidence="2 3">IPO3737</strain>
    </source>
</reference>
<comment type="caution">
    <text evidence="2">The sequence shown here is derived from an EMBL/GenBank/DDBJ whole genome shotgun (WGS) entry which is preliminary data.</text>
</comment>
<sequence length="98" mass="10800">MDQPEGSAGSGCIKPRLSSTGRFGHHPNVVDPINIRGREVYTQVMTFECIEHAAKCSRKCRKLGTCCWNQPWGINDRLIKGGLTVEGIFGLWGAVLIE</sequence>
<name>A0A7Y8CMF7_9PSED</name>
<accession>A0A7Y8CMF7</accession>
<organism evidence="2 3">
    <name type="scientific">Pseudomonas gingeri</name>
    <dbReference type="NCBI Taxonomy" id="117681"/>
    <lineage>
        <taxon>Bacteria</taxon>
        <taxon>Pseudomonadati</taxon>
        <taxon>Pseudomonadota</taxon>
        <taxon>Gammaproteobacteria</taxon>
        <taxon>Pseudomonadales</taxon>
        <taxon>Pseudomonadaceae</taxon>
        <taxon>Pseudomonas</taxon>
    </lineage>
</organism>
<dbReference type="EMBL" id="JACAQD010000033">
    <property type="protein sequence ID" value="NWC35585.1"/>
    <property type="molecule type" value="Genomic_DNA"/>
</dbReference>
<evidence type="ECO:0000313" key="3">
    <source>
        <dbReference type="Proteomes" id="UP000520592"/>
    </source>
</evidence>
<gene>
    <name evidence="2" type="ORF">HX876_24740</name>
</gene>
<evidence type="ECO:0000313" key="2">
    <source>
        <dbReference type="EMBL" id="NWC35585.1"/>
    </source>
</evidence>
<proteinExistence type="predicted"/>